<feature type="region of interest" description="Disordered" evidence="1">
    <location>
        <begin position="1"/>
        <end position="24"/>
    </location>
</feature>
<protein>
    <recommendedName>
        <fullName evidence="4">DUF2161 domain-containing phosphodiesterase</fullName>
    </recommendedName>
</protein>
<comment type="caution">
    <text evidence="2">The sequence shown here is derived from an EMBL/GenBank/DDBJ whole genome shotgun (WGS) entry which is preliminary data.</text>
</comment>
<dbReference type="OrthoDB" id="9795163at2"/>
<dbReference type="EMBL" id="QFVT01000001">
    <property type="protein sequence ID" value="PYC49411.1"/>
    <property type="molecule type" value="Genomic_DNA"/>
</dbReference>
<proteinExistence type="predicted"/>
<dbReference type="RefSeq" id="WP_110794248.1">
    <property type="nucleotide sequence ID" value="NZ_KZ826481.1"/>
</dbReference>
<name>A0A2V4MRN2_9RHOB</name>
<keyword evidence="3" id="KW-1185">Reference proteome</keyword>
<accession>A0A2V4MRN2</accession>
<dbReference type="Proteomes" id="UP000248012">
    <property type="component" value="Unassembled WGS sequence"/>
</dbReference>
<organism evidence="2 3">
    <name type="scientific">Litorivita pollutaquae</name>
    <dbReference type="NCBI Taxonomy" id="2200892"/>
    <lineage>
        <taxon>Bacteria</taxon>
        <taxon>Pseudomonadati</taxon>
        <taxon>Pseudomonadota</taxon>
        <taxon>Alphaproteobacteria</taxon>
        <taxon>Rhodobacterales</taxon>
        <taxon>Paracoccaceae</taxon>
        <taxon>Litorivita</taxon>
    </lineage>
</organism>
<dbReference type="InterPro" id="IPR018679">
    <property type="entry name" value="DUF2161"/>
</dbReference>
<reference evidence="2 3" key="1">
    <citation type="submission" date="2018-05" db="EMBL/GenBank/DDBJ databases">
        <title>Oceanovita maritima gen. nov., sp. nov., a marine bacterium in the family Rhodobacteraceae isolated from surface seawater of Lundu port Xiamen, China.</title>
        <authorList>
            <person name="Hetharua B.H."/>
            <person name="Min D."/>
            <person name="Liao H."/>
            <person name="Tian Y."/>
        </authorList>
    </citation>
    <scope>NUCLEOTIDE SEQUENCE [LARGE SCALE GENOMIC DNA]</scope>
    <source>
        <strain evidence="2 3">FSX-11</strain>
    </source>
</reference>
<dbReference type="AlphaFoldDB" id="A0A2V4MRN2"/>
<evidence type="ECO:0000313" key="2">
    <source>
        <dbReference type="EMBL" id="PYC49411.1"/>
    </source>
</evidence>
<evidence type="ECO:0008006" key="4">
    <source>
        <dbReference type="Google" id="ProtNLM"/>
    </source>
</evidence>
<dbReference type="Pfam" id="PF09929">
    <property type="entry name" value="DUF2161"/>
    <property type="match status" value="1"/>
</dbReference>
<evidence type="ECO:0000313" key="3">
    <source>
        <dbReference type="Proteomes" id="UP000248012"/>
    </source>
</evidence>
<evidence type="ECO:0000256" key="1">
    <source>
        <dbReference type="SAM" id="MobiDB-lite"/>
    </source>
</evidence>
<sequence>MSRKTPIKANTGPARPANPAKPREEDLYAPVKSLLEGQGYEVKGEIGAVDVMAMRGDDPPVIVELKTGFSLTLFHQGIDRQAVTDHVYIAVPYLGTKQFLGALKSNLKLCRRLGLGLITVRLRDGHTQIHLDPGPYQPRISKPKQTRLLKEFAKLEGDPNTGGQVRRGIMTAYRQDAMRLQVHLAQCGPMKAADLAKATGIARAQKIMADNHYGWFERVSRGIYGLSPRGSAANPQDN</sequence>
<gene>
    <name evidence="2" type="ORF">DI396_00650</name>
</gene>